<evidence type="ECO:0000256" key="3">
    <source>
        <dbReference type="ARBA" id="ARBA00022692"/>
    </source>
</evidence>
<feature type="transmembrane region" description="Helical" evidence="6">
    <location>
        <begin position="121"/>
        <end position="140"/>
    </location>
</feature>
<dbReference type="InterPro" id="IPR037185">
    <property type="entry name" value="EmrE-like"/>
</dbReference>
<feature type="transmembrane region" description="Helical" evidence="6">
    <location>
        <begin position="96"/>
        <end position="114"/>
    </location>
</feature>
<evidence type="ECO:0000256" key="1">
    <source>
        <dbReference type="ARBA" id="ARBA00004127"/>
    </source>
</evidence>
<evidence type="ECO:0000256" key="6">
    <source>
        <dbReference type="SAM" id="Phobius"/>
    </source>
</evidence>
<feature type="transmembrane region" description="Helical" evidence="6">
    <location>
        <begin position="66"/>
        <end position="90"/>
    </location>
</feature>
<protein>
    <submittedName>
        <fullName evidence="8">DMT family transporter</fullName>
    </submittedName>
</protein>
<dbReference type="PANTHER" id="PTHR32322">
    <property type="entry name" value="INNER MEMBRANE TRANSPORTER"/>
    <property type="match status" value="1"/>
</dbReference>
<dbReference type="RefSeq" id="WP_185137505.1">
    <property type="nucleotide sequence ID" value="NZ_JACJVR010000074.1"/>
</dbReference>
<organism evidence="8 9">
    <name type="scientific">Cohnella xylanilytica</name>
    <dbReference type="NCBI Taxonomy" id="557555"/>
    <lineage>
        <taxon>Bacteria</taxon>
        <taxon>Bacillati</taxon>
        <taxon>Bacillota</taxon>
        <taxon>Bacilli</taxon>
        <taxon>Bacillales</taxon>
        <taxon>Paenibacillaceae</taxon>
        <taxon>Cohnella</taxon>
    </lineage>
</organism>
<feature type="domain" description="EamA" evidence="7">
    <location>
        <begin position="153"/>
        <end position="288"/>
    </location>
</feature>
<comment type="caution">
    <text evidence="8">The sequence shown here is derived from an EMBL/GenBank/DDBJ whole genome shotgun (WGS) entry which is preliminary data.</text>
</comment>
<dbReference type="GO" id="GO:0016020">
    <property type="term" value="C:membrane"/>
    <property type="evidence" value="ECO:0007669"/>
    <property type="project" value="UniProtKB-SubCell"/>
</dbReference>
<feature type="transmembrane region" description="Helical" evidence="6">
    <location>
        <begin position="247"/>
        <end position="265"/>
    </location>
</feature>
<reference evidence="8 9" key="1">
    <citation type="submission" date="2020-08" db="EMBL/GenBank/DDBJ databases">
        <title>Cohnella phylogeny.</title>
        <authorList>
            <person name="Dunlap C."/>
        </authorList>
    </citation>
    <scope>NUCLEOTIDE SEQUENCE [LARGE SCALE GENOMIC DNA]</scope>
    <source>
        <strain evidence="8 9">DSM 25239</strain>
    </source>
</reference>
<evidence type="ECO:0000256" key="4">
    <source>
        <dbReference type="ARBA" id="ARBA00022989"/>
    </source>
</evidence>
<comment type="subcellular location">
    <subcellularLocation>
        <location evidence="1">Endomembrane system</location>
        <topology evidence="1">Multi-pass membrane protein</topology>
    </subcellularLocation>
</comment>
<feature type="domain" description="EamA" evidence="7">
    <location>
        <begin position="9"/>
        <end position="138"/>
    </location>
</feature>
<comment type="similarity">
    <text evidence="2">Belongs to the EamA transporter family.</text>
</comment>
<feature type="transmembrane region" description="Helical" evidence="6">
    <location>
        <begin position="152"/>
        <end position="172"/>
    </location>
</feature>
<dbReference type="Proteomes" id="UP000553776">
    <property type="component" value="Unassembled WGS sequence"/>
</dbReference>
<sequence length="311" mass="33496">MRKGVQEVTLLTVAATWGLNYTIGKYGVTVLSPVAFNALRFLMAAPLLLLLTSLFERSVFVEPRHLPRMAAVGLVGITLYQSFFMLSVQYASAAKASLLIAASPVFTSLFSALFKQESWSWFRQLGSLVALAGAAIVLLGGREPAGAYPDEAIGIAAGFAASVSWGLYPVVTAPLLKSYSALRITAWSSAIGALPLIAICAWQGFSPDAWPLPMPTWGSLLYSVVLVTIFGLIFWYRNVSRVGPSRVMLYMYLIPLFAVFFAFVLNGEAISFAQVAGFFVTIGGLALSGGTWRSRRQKRSTASEEGKGAPL</sequence>
<feature type="transmembrane region" description="Helical" evidence="6">
    <location>
        <begin position="217"/>
        <end position="235"/>
    </location>
</feature>
<gene>
    <name evidence="8" type="ORF">H7B90_19190</name>
</gene>
<dbReference type="PANTHER" id="PTHR32322:SF2">
    <property type="entry name" value="EAMA DOMAIN-CONTAINING PROTEIN"/>
    <property type="match status" value="1"/>
</dbReference>
<evidence type="ECO:0000313" key="9">
    <source>
        <dbReference type="Proteomes" id="UP000553776"/>
    </source>
</evidence>
<feature type="transmembrane region" description="Helical" evidence="6">
    <location>
        <begin position="184"/>
        <end position="205"/>
    </location>
</feature>
<keyword evidence="3 6" id="KW-0812">Transmembrane</keyword>
<evidence type="ECO:0000256" key="5">
    <source>
        <dbReference type="ARBA" id="ARBA00023136"/>
    </source>
</evidence>
<dbReference type="AlphaFoldDB" id="A0A841U649"/>
<name>A0A841U649_9BACL</name>
<keyword evidence="4 6" id="KW-1133">Transmembrane helix</keyword>
<evidence type="ECO:0000259" key="7">
    <source>
        <dbReference type="Pfam" id="PF00892"/>
    </source>
</evidence>
<evidence type="ECO:0000313" key="8">
    <source>
        <dbReference type="EMBL" id="MBB6693521.1"/>
    </source>
</evidence>
<proteinExistence type="inferred from homology"/>
<keyword evidence="5 6" id="KW-0472">Membrane</keyword>
<feature type="transmembrane region" description="Helical" evidence="6">
    <location>
        <begin position="271"/>
        <end position="292"/>
    </location>
</feature>
<dbReference type="Pfam" id="PF00892">
    <property type="entry name" value="EamA"/>
    <property type="match status" value="2"/>
</dbReference>
<dbReference type="EMBL" id="JACJVR010000074">
    <property type="protein sequence ID" value="MBB6693521.1"/>
    <property type="molecule type" value="Genomic_DNA"/>
</dbReference>
<evidence type="ECO:0000256" key="2">
    <source>
        <dbReference type="ARBA" id="ARBA00007362"/>
    </source>
</evidence>
<feature type="transmembrane region" description="Helical" evidence="6">
    <location>
        <begin position="34"/>
        <end position="54"/>
    </location>
</feature>
<dbReference type="InterPro" id="IPR050638">
    <property type="entry name" value="AA-Vitamin_Transporters"/>
</dbReference>
<dbReference type="InterPro" id="IPR000620">
    <property type="entry name" value="EamA_dom"/>
</dbReference>
<dbReference type="SUPFAM" id="SSF103481">
    <property type="entry name" value="Multidrug resistance efflux transporter EmrE"/>
    <property type="match status" value="2"/>
</dbReference>
<accession>A0A841U649</accession>
<keyword evidence="9" id="KW-1185">Reference proteome</keyword>